<dbReference type="InterPro" id="IPR036397">
    <property type="entry name" value="RNaseH_sf"/>
</dbReference>
<evidence type="ECO:0000256" key="5">
    <source>
        <dbReference type="ARBA" id="ARBA00022723"/>
    </source>
</evidence>
<evidence type="ECO:0000256" key="7">
    <source>
        <dbReference type="ARBA" id="ARBA00022801"/>
    </source>
</evidence>
<dbReference type="GO" id="GO:0004523">
    <property type="term" value="F:RNA-DNA hybrid ribonuclease activity"/>
    <property type="evidence" value="ECO:0007669"/>
    <property type="project" value="UniProtKB-EC"/>
</dbReference>
<evidence type="ECO:0000256" key="3">
    <source>
        <dbReference type="ARBA" id="ARBA00012180"/>
    </source>
</evidence>
<dbReference type="AlphaFoldDB" id="A0AAD8E3U1"/>
<keyword evidence="4" id="KW-0540">Nuclease</keyword>
<sequence>MLKGLSHSHILDTLQTALQNIEDWCKTQKLEIAQDKTALMPMYIRKRTEYSTHPTVIKWGINVVSRMKYLGVMLDCKMDWFPHTQFLENKLLKLRNNLIRCSKSSWGISYHHLLTIYNHAILPVISYAAEAWSQSLSRRANIKLTQIQRSFLIFATKAYKTVSNVALQAIAGTMPIELALHLSKDIKAASRGLPTNAVLPKLKKTEVLTRYGGIHPKDNIIAIDYRGTVIPANIQIFTDGSKTENHVGAGLVVEENSKEIYTESRRLDNECSIFQAELIGIQMAVDWIQQQSNVNTSYAIHVDSQAALLAISNKRTTQPIAVNTRKKIITLKKTTQVSLNWVRGHTGIRGNERADYLAKIAASYKNTVTYNSIPISRAKQLLLNYYINIWNATYTNSEVSFHTKQFIPSIHHRLSISLWPNFILTQFLTNHGRFRTYLHRIKKSPSPLCNCPESPPQTAIHLLTECSLYSRDRPPVLTTQTLPQILQHHINTVTVTNFITNIFRSLQE</sequence>
<dbReference type="InterPro" id="IPR012337">
    <property type="entry name" value="RNaseH-like_sf"/>
</dbReference>
<dbReference type="GO" id="GO:0043137">
    <property type="term" value="P:DNA replication, removal of RNA primer"/>
    <property type="evidence" value="ECO:0007669"/>
    <property type="project" value="TreeGrafter"/>
</dbReference>
<evidence type="ECO:0000256" key="4">
    <source>
        <dbReference type="ARBA" id="ARBA00022722"/>
    </source>
</evidence>
<gene>
    <name evidence="9" type="ORF">L9F63_007526</name>
</gene>
<protein>
    <recommendedName>
        <fullName evidence="3">ribonuclease H</fullName>
        <ecNumber evidence="3">3.1.26.4</ecNumber>
    </recommendedName>
</protein>
<dbReference type="EC" id="3.1.26.4" evidence="3"/>
<comment type="caution">
    <text evidence="9">The sequence shown here is derived from an EMBL/GenBank/DDBJ whole genome shotgun (WGS) entry which is preliminary data.</text>
</comment>
<dbReference type="InterPro" id="IPR050092">
    <property type="entry name" value="RNase_H"/>
</dbReference>
<dbReference type="InterPro" id="IPR002156">
    <property type="entry name" value="RNaseH_domain"/>
</dbReference>
<accession>A0AAD8E3U1</accession>
<comment type="similarity">
    <text evidence="2">Belongs to the RNase H family.</text>
</comment>
<dbReference type="PROSITE" id="PS50879">
    <property type="entry name" value="RNASE_H_1"/>
    <property type="match status" value="1"/>
</dbReference>
<dbReference type="Proteomes" id="UP001233999">
    <property type="component" value="Unassembled WGS sequence"/>
</dbReference>
<evidence type="ECO:0000256" key="2">
    <source>
        <dbReference type="ARBA" id="ARBA00005300"/>
    </source>
</evidence>
<dbReference type="SUPFAM" id="SSF53098">
    <property type="entry name" value="Ribonuclease H-like"/>
    <property type="match status" value="1"/>
</dbReference>
<feature type="domain" description="RNase H type-1" evidence="8">
    <location>
        <begin position="230"/>
        <end position="363"/>
    </location>
</feature>
<comment type="catalytic activity">
    <reaction evidence="1">
        <text>Endonucleolytic cleavage to 5'-phosphomonoester.</text>
        <dbReference type="EC" id="3.1.26.4"/>
    </reaction>
</comment>
<dbReference type="Pfam" id="PF00075">
    <property type="entry name" value="RNase_H"/>
    <property type="match status" value="1"/>
</dbReference>
<reference evidence="9" key="2">
    <citation type="submission" date="2023-05" db="EMBL/GenBank/DDBJ databases">
        <authorList>
            <person name="Fouks B."/>
        </authorList>
    </citation>
    <scope>NUCLEOTIDE SEQUENCE</scope>
    <source>
        <strain evidence="9">Stay&amp;Tobe</strain>
        <tissue evidence="9">Testes</tissue>
    </source>
</reference>
<dbReference type="GO" id="GO:0003676">
    <property type="term" value="F:nucleic acid binding"/>
    <property type="evidence" value="ECO:0007669"/>
    <property type="project" value="InterPro"/>
</dbReference>
<dbReference type="EMBL" id="JASPKZ010009828">
    <property type="protein sequence ID" value="KAJ9575592.1"/>
    <property type="molecule type" value="Genomic_DNA"/>
</dbReference>
<dbReference type="PANTHER" id="PTHR10642">
    <property type="entry name" value="RIBONUCLEASE H1"/>
    <property type="match status" value="1"/>
</dbReference>
<dbReference type="GO" id="GO:0046872">
    <property type="term" value="F:metal ion binding"/>
    <property type="evidence" value="ECO:0007669"/>
    <property type="project" value="UniProtKB-KW"/>
</dbReference>
<keyword evidence="10" id="KW-1185">Reference proteome</keyword>
<evidence type="ECO:0000256" key="1">
    <source>
        <dbReference type="ARBA" id="ARBA00000077"/>
    </source>
</evidence>
<keyword evidence="6" id="KW-0255">Endonuclease</keyword>
<evidence type="ECO:0000259" key="8">
    <source>
        <dbReference type="PROSITE" id="PS50879"/>
    </source>
</evidence>
<name>A0AAD8E3U1_DIPPU</name>
<evidence type="ECO:0000313" key="9">
    <source>
        <dbReference type="EMBL" id="KAJ9575592.1"/>
    </source>
</evidence>
<organism evidence="9 10">
    <name type="scientific">Diploptera punctata</name>
    <name type="common">Pacific beetle cockroach</name>
    <dbReference type="NCBI Taxonomy" id="6984"/>
    <lineage>
        <taxon>Eukaryota</taxon>
        <taxon>Metazoa</taxon>
        <taxon>Ecdysozoa</taxon>
        <taxon>Arthropoda</taxon>
        <taxon>Hexapoda</taxon>
        <taxon>Insecta</taxon>
        <taxon>Pterygota</taxon>
        <taxon>Neoptera</taxon>
        <taxon>Polyneoptera</taxon>
        <taxon>Dictyoptera</taxon>
        <taxon>Blattodea</taxon>
        <taxon>Blaberoidea</taxon>
        <taxon>Blaberidae</taxon>
        <taxon>Diplopterinae</taxon>
        <taxon>Diploptera</taxon>
    </lineage>
</organism>
<dbReference type="CDD" id="cd09276">
    <property type="entry name" value="Rnase_HI_RT_non_LTR"/>
    <property type="match status" value="1"/>
</dbReference>
<dbReference type="Gene3D" id="3.30.420.10">
    <property type="entry name" value="Ribonuclease H-like superfamily/Ribonuclease H"/>
    <property type="match status" value="1"/>
</dbReference>
<keyword evidence="7" id="KW-0378">Hydrolase</keyword>
<reference evidence="9" key="1">
    <citation type="journal article" date="2023" name="IScience">
        <title>Live-bearing cockroach genome reveals convergent evolutionary mechanisms linked to viviparity in insects and beyond.</title>
        <authorList>
            <person name="Fouks B."/>
            <person name="Harrison M.C."/>
            <person name="Mikhailova A.A."/>
            <person name="Marchal E."/>
            <person name="English S."/>
            <person name="Carruthers M."/>
            <person name="Jennings E.C."/>
            <person name="Chiamaka E.L."/>
            <person name="Frigard R.A."/>
            <person name="Pippel M."/>
            <person name="Attardo G.M."/>
            <person name="Benoit J.B."/>
            <person name="Bornberg-Bauer E."/>
            <person name="Tobe S.S."/>
        </authorList>
    </citation>
    <scope>NUCLEOTIDE SEQUENCE</scope>
    <source>
        <strain evidence="9">Stay&amp;Tobe</strain>
    </source>
</reference>
<evidence type="ECO:0000256" key="6">
    <source>
        <dbReference type="ARBA" id="ARBA00022759"/>
    </source>
</evidence>
<dbReference type="PANTHER" id="PTHR10642:SF26">
    <property type="entry name" value="RIBONUCLEASE H1"/>
    <property type="match status" value="1"/>
</dbReference>
<keyword evidence="5" id="KW-0479">Metal-binding</keyword>
<proteinExistence type="inferred from homology"/>
<evidence type="ECO:0000313" key="10">
    <source>
        <dbReference type="Proteomes" id="UP001233999"/>
    </source>
</evidence>